<feature type="compositionally biased region" description="Basic and acidic residues" evidence="1">
    <location>
        <begin position="1"/>
        <end position="16"/>
    </location>
</feature>
<dbReference type="EMBL" id="JBBPDW010000010">
    <property type="protein sequence ID" value="KAK7548622.1"/>
    <property type="molecule type" value="Genomic_DNA"/>
</dbReference>
<gene>
    <name evidence="2" type="ORF">IWX46DRAFT_639591</name>
</gene>
<proteinExistence type="predicted"/>
<feature type="compositionally biased region" description="Low complexity" evidence="1">
    <location>
        <begin position="23"/>
        <end position="33"/>
    </location>
</feature>
<dbReference type="Proteomes" id="UP001365128">
    <property type="component" value="Unassembled WGS sequence"/>
</dbReference>
<sequence>MPYADLSRDLERERRPYLRRGSRLSSPRGQRPSFGLSPSRGLGHRSPSYRGADLSPNEDDRIPIGLDQMRRGRSMRRRRSLGMRERSRIGYLDDDEIALGFGGPRAEGLHLPRMQRRYAMPAARERERELDLGGGGRLRALTKFLNIQNRTIHHHKPSLLVSVGQTNVPGPSGPQLVLLPDKTFDHLDLLPERCLEFIKGFAALNPLRKPSSPPKSFVRNLGKELFEKGRHRYGKGSDWPTPYNLHLHLRAADNHAMMSIMKHGFV</sequence>
<accession>A0ABR1MJU0</accession>
<evidence type="ECO:0000256" key="1">
    <source>
        <dbReference type="SAM" id="MobiDB-lite"/>
    </source>
</evidence>
<reference evidence="2 3" key="1">
    <citation type="submission" date="2024-04" db="EMBL/GenBank/DDBJ databases">
        <title>Phyllosticta paracitricarpa is synonymous to the EU quarantine fungus P. citricarpa based on phylogenomic analyses.</title>
        <authorList>
            <consortium name="Lawrence Berkeley National Laboratory"/>
            <person name="Van Ingen-Buijs V.A."/>
            <person name="Van Westerhoven A.C."/>
            <person name="Haridas S."/>
            <person name="Skiadas P."/>
            <person name="Martin F."/>
            <person name="Groenewald J.Z."/>
            <person name="Crous P.W."/>
            <person name="Seidl M.F."/>
        </authorList>
    </citation>
    <scope>NUCLEOTIDE SEQUENCE [LARGE SCALE GENOMIC DNA]</scope>
    <source>
        <strain evidence="2 3">CBS 122670</strain>
    </source>
</reference>
<protein>
    <submittedName>
        <fullName evidence="2">Uncharacterized protein</fullName>
    </submittedName>
</protein>
<comment type="caution">
    <text evidence="2">The sequence shown here is derived from an EMBL/GenBank/DDBJ whole genome shotgun (WGS) entry which is preliminary data.</text>
</comment>
<evidence type="ECO:0000313" key="2">
    <source>
        <dbReference type="EMBL" id="KAK7548622.1"/>
    </source>
</evidence>
<name>A0ABR1MJU0_9PEZI</name>
<feature type="region of interest" description="Disordered" evidence="1">
    <location>
        <begin position="1"/>
        <end position="82"/>
    </location>
</feature>
<feature type="compositionally biased region" description="Basic residues" evidence="1">
    <location>
        <begin position="71"/>
        <end position="81"/>
    </location>
</feature>
<evidence type="ECO:0000313" key="3">
    <source>
        <dbReference type="Proteomes" id="UP001365128"/>
    </source>
</evidence>
<organism evidence="2 3">
    <name type="scientific">Phyllosticta citricarpa</name>
    <dbReference type="NCBI Taxonomy" id="55181"/>
    <lineage>
        <taxon>Eukaryota</taxon>
        <taxon>Fungi</taxon>
        <taxon>Dikarya</taxon>
        <taxon>Ascomycota</taxon>
        <taxon>Pezizomycotina</taxon>
        <taxon>Dothideomycetes</taxon>
        <taxon>Dothideomycetes incertae sedis</taxon>
        <taxon>Botryosphaeriales</taxon>
        <taxon>Phyllostictaceae</taxon>
        <taxon>Phyllosticta</taxon>
    </lineage>
</organism>
<keyword evidence="3" id="KW-1185">Reference proteome</keyword>